<dbReference type="EMBL" id="MT309903">
    <property type="protein sequence ID" value="QJB18720.1"/>
    <property type="molecule type" value="Genomic_DNA"/>
</dbReference>
<dbReference type="PROSITE" id="PS52020">
    <property type="entry name" value="CRESS_DNA_REP"/>
    <property type="match status" value="1"/>
</dbReference>
<dbReference type="GO" id="GO:0042025">
    <property type="term" value="C:host cell nucleus"/>
    <property type="evidence" value="ECO:0007669"/>
    <property type="project" value="UniProtKB-SubCell"/>
</dbReference>
<evidence type="ECO:0000256" key="9">
    <source>
        <dbReference type="ARBA" id="ARBA00022741"/>
    </source>
</evidence>
<evidence type="ECO:0000259" key="14">
    <source>
        <dbReference type="PROSITE" id="PS52020"/>
    </source>
</evidence>
<evidence type="ECO:0000256" key="2">
    <source>
        <dbReference type="ARBA" id="ARBA00014531"/>
    </source>
</evidence>
<evidence type="ECO:0000256" key="7">
    <source>
        <dbReference type="ARBA" id="ARBA00022722"/>
    </source>
</evidence>
<dbReference type="GO" id="GO:0005198">
    <property type="term" value="F:structural molecule activity"/>
    <property type="evidence" value="ECO:0007669"/>
    <property type="project" value="InterPro"/>
</dbReference>
<evidence type="ECO:0000313" key="15">
    <source>
        <dbReference type="EMBL" id="QJB18720.1"/>
    </source>
</evidence>
<evidence type="ECO:0000256" key="6">
    <source>
        <dbReference type="ARBA" id="ARBA00022705"/>
    </source>
</evidence>
<evidence type="ECO:0000256" key="4">
    <source>
        <dbReference type="ARBA" id="ARBA00022679"/>
    </source>
</evidence>
<evidence type="ECO:0000256" key="5">
    <source>
        <dbReference type="ARBA" id="ARBA00022695"/>
    </source>
</evidence>
<dbReference type="GO" id="GO:0000166">
    <property type="term" value="F:nucleotide binding"/>
    <property type="evidence" value="ECO:0007669"/>
    <property type="project" value="UniProtKB-KW"/>
</dbReference>
<dbReference type="PRINTS" id="PR00228">
    <property type="entry name" value="GEMCOATCLVL1"/>
</dbReference>
<proteinExistence type="predicted"/>
<dbReference type="GO" id="GO:0016888">
    <property type="term" value="F:DNA endonuclease activity, producing 5'-phosphomonoesters"/>
    <property type="evidence" value="ECO:0007669"/>
    <property type="project" value="InterPro"/>
</dbReference>
<dbReference type="Pfam" id="PF08283">
    <property type="entry name" value="Gemini_AL1_M"/>
    <property type="match status" value="1"/>
</dbReference>
<keyword evidence="4" id="KW-0808">Transferase</keyword>
<evidence type="ECO:0000256" key="12">
    <source>
        <dbReference type="ARBA" id="ARBA00023124"/>
    </source>
</evidence>
<keyword evidence="10" id="KW-0255">Endonuclease</keyword>
<keyword evidence="6" id="KW-0235">DNA replication</keyword>
<dbReference type="GO" id="GO:0046872">
    <property type="term" value="F:metal ion binding"/>
    <property type="evidence" value="ECO:0007669"/>
    <property type="project" value="UniProtKB-KW"/>
</dbReference>
<evidence type="ECO:0000256" key="11">
    <source>
        <dbReference type="ARBA" id="ARBA00022801"/>
    </source>
</evidence>
<dbReference type="Gene3D" id="3.40.1310.20">
    <property type="match status" value="1"/>
</dbReference>
<evidence type="ECO:0000256" key="13">
    <source>
        <dbReference type="ARBA" id="ARBA00023125"/>
    </source>
</evidence>
<evidence type="ECO:0000256" key="10">
    <source>
        <dbReference type="ARBA" id="ARBA00022759"/>
    </source>
</evidence>
<keyword evidence="3" id="KW-1048">Host nucleus</keyword>
<reference evidence="15" key="1">
    <citation type="submission" date="2020-04" db="EMBL/GenBank/DDBJ databases">
        <title>Genomes of microviruses in a sewage oxidation pond.</title>
        <authorList>
            <person name="Schreck J."/>
            <person name="Kraberger S."/>
            <person name="Scotch M."/>
            <person name="Halden R.U."/>
            <person name="Varsani A."/>
        </authorList>
    </citation>
    <scope>NUCLEOTIDE SEQUENCE</scope>
    <source>
        <strain evidence="15">6402_219</strain>
    </source>
</reference>
<sequence length="320" mass="36302">MPFRFAGRYALLTYAQCGELDPFAIVNHLGSLGAECVIGRESHADGGIHLHAFTDFGRKYQSRNERVFDVEGRHPNVLRGTRTPEKMWDYATKDGDVVAGGLQRPSGMGVSETGSVWHQIILSETREEFFAACADLDPRSFCVSFGSIRTYADWRYRESRDPYVTPEGISFDTSQFRELDEWVQQSLAGQQSGDRKKSLVVFGPSRLGKTMWARSLGKHAYFGGLYSLDEDLEDVDYAIFDDMQGGLKFFHSYKFWLGAQKQFYATDKYKGKRLINWGRPSIYLSNQNPLCDEGVDHDWLLANCIFVELTESIISHASSM</sequence>
<protein>
    <recommendedName>
        <fullName evidence="2">Replication-associated protein</fullName>
    </recommendedName>
</protein>
<dbReference type="GO" id="GO:0016779">
    <property type="term" value="F:nucleotidyltransferase activity"/>
    <property type="evidence" value="ECO:0007669"/>
    <property type="project" value="UniProtKB-KW"/>
</dbReference>
<dbReference type="InterPro" id="IPR049912">
    <property type="entry name" value="CRESS_DNA_REP"/>
</dbReference>
<evidence type="ECO:0000256" key="3">
    <source>
        <dbReference type="ARBA" id="ARBA00022562"/>
    </source>
</evidence>
<comment type="subcellular location">
    <subcellularLocation>
        <location evidence="1">Host nucleus</location>
    </subcellularLocation>
</comment>
<dbReference type="GO" id="GO:0003677">
    <property type="term" value="F:DNA binding"/>
    <property type="evidence" value="ECO:0007669"/>
    <property type="project" value="UniProtKB-KW"/>
</dbReference>
<keyword evidence="9" id="KW-0547">Nucleotide-binding</keyword>
<keyword evidence="11" id="KW-0378">Hydrolase</keyword>
<dbReference type="InterPro" id="IPR001301">
    <property type="entry name" value="Gemini_AL1_CLV"/>
</dbReference>
<accession>A0A858NFB8</accession>
<organism evidence="15">
    <name type="scientific">Genomoviridae sp</name>
    <dbReference type="NCBI Taxonomy" id="2202565"/>
    <lineage>
        <taxon>Viruses</taxon>
        <taxon>Monodnaviria</taxon>
        <taxon>Shotokuvirae</taxon>
        <taxon>Cressdnaviricota</taxon>
        <taxon>Repensiviricetes</taxon>
        <taxon>Geplafuvirales</taxon>
        <taxon>Genomoviridae</taxon>
    </lineage>
</organism>
<keyword evidence="5" id="KW-0548">Nucleotidyltransferase</keyword>
<keyword evidence="13" id="KW-0238">DNA-binding</keyword>
<dbReference type="SUPFAM" id="SSF52540">
    <property type="entry name" value="P-loop containing nucleoside triphosphate hydrolases"/>
    <property type="match status" value="1"/>
</dbReference>
<keyword evidence="12" id="KW-0190">Covalent protein-DNA linkage</keyword>
<keyword evidence="8" id="KW-0479">Metal-binding</keyword>
<evidence type="ECO:0000256" key="1">
    <source>
        <dbReference type="ARBA" id="ARBA00004147"/>
    </source>
</evidence>
<keyword evidence="7" id="KW-0540">Nuclease</keyword>
<dbReference type="InterPro" id="IPR027417">
    <property type="entry name" value="P-loop_NTPase"/>
</dbReference>
<feature type="domain" description="CRESS-DNA virus Rep endonuclease" evidence="14">
    <location>
        <begin position="4"/>
        <end position="116"/>
    </location>
</feature>
<name>A0A858NFB8_9VIRU</name>
<dbReference type="GO" id="GO:0006260">
    <property type="term" value="P:DNA replication"/>
    <property type="evidence" value="ECO:0007669"/>
    <property type="project" value="UniProtKB-KW"/>
</dbReference>
<dbReference type="InterPro" id="IPR022692">
    <property type="entry name" value="Gemini_AL1_REP_central"/>
</dbReference>
<evidence type="ECO:0000256" key="8">
    <source>
        <dbReference type="ARBA" id="ARBA00022723"/>
    </source>
</evidence>
<dbReference type="SUPFAM" id="SSF55464">
    <property type="entry name" value="Origin of replication-binding domain, RBD-like"/>
    <property type="match status" value="1"/>
</dbReference>
<dbReference type="Pfam" id="PF00799">
    <property type="entry name" value="Gemini_AL1"/>
    <property type="match status" value="1"/>
</dbReference>